<dbReference type="GO" id="GO:0016790">
    <property type="term" value="F:thiolester hydrolase activity"/>
    <property type="evidence" value="ECO:0007669"/>
    <property type="project" value="UniProtKB-ARBA"/>
</dbReference>
<dbReference type="CDD" id="cd03443">
    <property type="entry name" value="PaaI_thioesterase"/>
    <property type="match status" value="1"/>
</dbReference>
<dbReference type="AlphaFoldDB" id="A0A844Y1Z7"/>
<dbReference type="InterPro" id="IPR006683">
    <property type="entry name" value="Thioestr_dom"/>
</dbReference>
<protein>
    <submittedName>
        <fullName evidence="2">PaaI family thioesterase</fullName>
    </submittedName>
</protein>
<dbReference type="InterPro" id="IPR029069">
    <property type="entry name" value="HotDog_dom_sf"/>
</dbReference>
<organism evidence="2 3">
    <name type="scientific">Qipengyuania gaetbuli</name>
    <dbReference type="NCBI Taxonomy" id="266952"/>
    <lineage>
        <taxon>Bacteria</taxon>
        <taxon>Pseudomonadati</taxon>
        <taxon>Pseudomonadota</taxon>
        <taxon>Alphaproteobacteria</taxon>
        <taxon>Sphingomonadales</taxon>
        <taxon>Erythrobacteraceae</taxon>
        <taxon>Qipengyuania</taxon>
    </lineage>
</organism>
<keyword evidence="3" id="KW-1185">Reference proteome</keyword>
<dbReference type="OrthoDB" id="9813158at2"/>
<comment type="caution">
    <text evidence="2">The sequence shown here is derived from an EMBL/GenBank/DDBJ whole genome shotgun (WGS) entry which is preliminary data.</text>
</comment>
<evidence type="ECO:0000313" key="2">
    <source>
        <dbReference type="EMBL" id="MXO51138.1"/>
    </source>
</evidence>
<dbReference type="Proteomes" id="UP000444185">
    <property type="component" value="Unassembled WGS sequence"/>
</dbReference>
<name>A0A844Y1Z7_9SPHN</name>
<sequence length="138" mass="14838">MANEPGDLGVLTPYVRSLGIELAHWDGGMPVMRVAFDEAVEGRPEHYHGGATGGLLETAGYAALRAELARSGREAMLKPINITVQYLSAGKSRESFARGRITKLGRRSANITVEAWQDDPARPIATAVMNVLMADSES</sequence>
<feature type="domain" description="Thioesterase" evidence="1">
    <location>
        <begin position="46"/>
        <end position="121"/>
    </location>
</feature>
<dbReference type="SUPFAM" id="SSF54637">
    <property type="entry name" value="Thioesterase/thiol ester dehydrase-isomerase"/>
    <property type="match status" value="1"/>
</dbReference>
<proteinExistence type="predicted"/>
<dbReference type="EMBL" id="WTYF01000004">
    <property type="protein sequence ID" value="MXO51138.1"/>
    <property type="molecule type" value="Genomic_DNA"/>
</dbReference>
<dbReference type="RefSeq" id="WP_160607661.1">
    <property type="nucleotide sequence ID" value="NZ_WTYF01000004.1"/>
</dbReference>
<dbReference type="Gene3D" id="3.10.129.10">
    <property type="entry name" value="Hotdog Thioesterase"/>
    <property type="match status" value="1"/>
</dbReference>
<evidence type="ECO:0000313" key="3">
    <source>
        <dbReference type="Proteomes" id="UP000444185"/>
    </source>
</evidence>
<gene>
    <name evidence="2" type="ORF">GRI42_07455</name>
</gene>
<dbReference type="Pfam" id="PF03061">
    <property type="entry name" value="4HBT"/>
    <property type="match status" value="1"/>
</dbReference>
<evidence type="ECO:0000259" key="1">
    <source>
        <dbReference type="Pfam" id="PF03061"/>
    </source>
</evidence>
<reference evidence="2 3" key="1">
    <citation type="submission" date="2019-12" db="EMBL/GenBank/DDBJ databases">
        <title>Genomic-based taxomic classification of the family Erythrobacteraceae.</title>
        <authorList>
            <person name="Xu L."/>
        </authorList>
    </citation>
    <scope>NUCLEOTIDE SEQUENCE [LARGE SCALE GENOMIC DNA]</scope>
    <source>
        <strain evidence="2 3">DSM 16225</strain>
    </source>
</reference>
<accession>A0A844Y1Z7</accession>